<proteinExistence type="predicted"/>
<comment type="caution">
    <text evidence="2">The sequence shown here is derived from an EMBL/GenBank/DDBJ whole genome shotgun (WGS) entry which is preliminary data.</text>
</comment>
<dbReference type="Proteomes" id="UP000002943">
    <property type="component" value="Unassembled WGS sequence"/>
</dbReference>
<evidence type="ECO:0000313" key="2">
    <source>
        <dbReference type="EMBL" id="EFP97680.1"/>
    </source>
</evidence>
<organism evidence="2 3">
    <name type="scientific">Vibrio caribbeanicus ATCC BAA-2122</name>
    <dbReference type="NCBI Taxonomy" id="796620"/>
    <lineage>
        <taxon>Bacteria</taxon>
        <taxon>Pseudomonadati</taxon>
        <taxon>Pseudomonadota</taxon>
        <taxon>Gammaproteobacteria</taxon>
        <taxon>Vibrionales</taxon>
        <taxon>Vibrionaceae</taxon>
        <taxon>Vibrio</taxon>
    </lineage>
</organism>
<name>E3BGW1_9VIBR</name>
<accession>E3BGW1</accession>
<dbReference type="AlphaFoldDB" id="E3BGW1"/>
<keyword evidence="1" id="KW-1133">Transmembrane helix</keyword>
<reference evidence="2 3" key="1">
    <citation type="journal article" date="2012" name="Int. J. Syst. Evol. Microbiol.">
        <title>Vibrio caribbeanicus sp. nov., isolated from the marine sponge Scleritoderma cyanea.</title>
        <authorList>
            <person name="Hoffmann M."/>
            <person name="Monday S.R."/>
            <person name="Allard M.W."/>
            <person name="Strain E.A."/>
            <person name="Whittaker P."/>
            <person name="Naum M."/>
            <person name="McCarthy P.J."/>
            <person name="Lopez J.V."/>
            <person name="Fischer M."/>
            <person name="Brown E.W."/>
        </authorList>
    </citation>
    <scope>NUCLEOTIDE SEQUENCE [LARGE SCALE GENOMIC DNA]</scope>
    <source>
        <strain evidence="2 3">ATCC BAA-2122</strain>
    </source>
</reference>
<evidence type="ECO:0000313" key="3">
    <source>
        <dbReference type="Proteomes" id="UP000002943"/>
    </source>
</evidence>
<keyword evidence="3" id="KW-1185">Reference proteome</keyword>
<dbReference type="EMBL" id="AEIU01000051">
    <property type="protein sequence ID" value="EFP97680.1"/>
    <property type="molecule type" value="Genomic_DNA"/>
</dbReference>
<keyword evidence="1" id="KW-0812">Transmembrane</keyword>
<feature type="transmembrane region" description="Helical" evidence="1">
    <location>
        <begin position="25"/>
        <end position="45"/>
    </location>
</feature>
<gene>
    <name evidence="2" type="ORF">VIBC2010_06069</name>
</gene>
<protein>
    <submittedName>
        <fullName evidence="2">Uncharacterized protein</fullName>
    </submittedName>
</protein>
<evidence type="ECO:0000256" key="1">
    <source>
        <dbReference type="SAM" id="Phobius"/>
    </source>
</evidence>
<keyword evidence="1" id="KW-0472">Membrane</keyword>
<sequence>MIIFLGLHTIQCSDQMFFDSNSRPVVLVMTDIIIGTFGSGLSFIYRDGDWL</sequence>